<dbReference type="AlphaFoldDB" id="A0A2R6X6G0"/>
<evidence type="ECO:0000313" key="2">
    <source>
        <dbReference type="Proteomes" id="UP000244005"/>
    </source>
</evidence>
<evidence type="ECO:0000313" key="1">
    <source>
        <dbReference type="EMBL" id="PTQ41695.1"/>
    </source>
</evidence>
<sequence>MTEEESESSQKCVSPMITIPDKLNPLTGRPFLSTTRTSLCPTAMHHDAMLCLIMTSANLSPLRYIAMISALASSSATYFPFISSPSSNASIHPTTLLSLRPSPVTKTLTPELLYSQSPTNGPAISGASESVFEVCLVLKFSYSRRRCKSYDRALANLPCWTSVLM</sequence>
<gene>
    <name evidence="1" type="ORF">MARPO_0033s0097</name>
</gene>
<protein>
    <submittedName>
        <fullName evidence="1">Uncharacterized protein</fullName>
    </submittedName>
</protein>
<dbReference type="Proteomes" id="UP000244005">
    <property type="component" value="Unassembled WGS sequence"/>
</dbReference>
<name>A0A2R6X6G0_MARPO</name>
<proteinExistence type="predicted"/>
<accession>A0A2R6X6G0</accession>
<keyword evidence="2" id="KW-1185">Reference proteome</keyword>
<reference evidence="2" key="1">
    <citation type="journal article" date="2017" name="Cell">
        <title>Insights into land plant evolution garnered from the Marchantia polymorpha genome.</title>
        <authorList>
            <person name="Bowman J.L."/>
            <person name="Kohchi T."/>
            <person name="Yamato K.T."/>
            <person name="Jenkins J."/>
            <person name="Shu S."/>
            <person name="Ishizaki K."/>
            <person name="Yamaoka S."/>
            <person name="Nishihama R."/>
            <person name="Nakamura Y."/>
            <person name="Berger F."/>
            <person name="Adam C."/>
            <person name="Aki S.S."/>
            <person name="Althoff F."/>
            <person name="Araki T."/>
            <person name="Arteaga-Vazquez M.A."/>
            <person name="Balasubrmanian S."/>
            <person name="Barry K."/>
            <person name="Bauer D."/>
            <person name="Boehm C.R."/>
            <person name="Briginshaw L."/>
            <person name="Caballero-Perez J."/>
            <person name="Catarino B."/>
            <person name="Chen F."/>
            <person name="Chiyoda S."/>
            <person name="Chovatia M."/>
            <person name="Davies K.M."/>
            <person name="Delmans M."/>
            <person name="Demura T."/>
            <person name="Dierschke T."/>
            <person name="Dolan L."/>
            <person name="Dorantes-Acosta A.E."/>
            <person name="Eklund D.M."/>
            <person name="Florent S.N."/>
            <person name="Flores-Sandoval E."/>
            <person name="Fujiyama A."/>
            <person name="Fukuzawa H."/>
            <person name="Galik B."/>
            <person name="Grimanelli D."/>
            <person name="Grimwood J."/>
            <person name="Grossniklaus U."/>
            <person name="Hamada T."/>
            <person name="Haseloff J."/>
            <person name="Hetherington A.J."/>
            <person name="Higo A."/>
            <person name="Hirakawa Y."/>
            <person name="Hundley H.N."/>
            <person name="Ikeda Y."/>
            <person name="Inoue K."/>
            <person name="Inoue S.I."/>
            <person name="Ishida S."/>
            <person name="Jia Q."/>
            <person name="Kakita M."/>
            <person name="Kanazawa T."/>
            <person name="Kawai Y."/>
            <person name="Kawashima T."/>
            <person name="Kennedy M."/>
            <person name="Kinose K."/>
            <person name="Kinoshita T."/>
            <person name="Kohara Y."/>
            <person name="Koide E."/>
            <person name="Komatsu K."/>
            <person name="Kopischke S."/>
            <person name="Kubo M."/>
            <person name="Kyozuka J."/>
            <person name="Lagercrantz U."/>
            <person name="Lin S.S."/>
            <person name="Lindquist E."/>
            <person name="Lipzen A.M."/>
            <person name="Lu C.W."/>
            <person name="De Luna E."/>
            <person name="Martienssen R.A."/>
            <person name="Minamino N."/>
            <person name="Mizutani M."/>
            <person name="Mizutani M."/>
            <person name="Mochizuki N."/>
            <person name="Monte I."/>
            <person name="Mosher R."/>
            <person name="Nagasaki H."/>
            <person name="Nakagami H."/>
            <person name="Naramoto S."/>
            <person name="Nishitani K."/>
            <person name="Ohtani M."/>
            <person name="Okamoto T."/>
            <person name="Okumura M."/>
            <person name="Phillips J."/>
            <person name="Pollak B."/>
            <person name="Reinders A."/>
            <person name="Rovekamp M."/>
            <person name="Sano R."/>
            <person name="Sawa S."/>
            <person name="Schmid M.W."/>
            <person name="Shirakawa M."/>
            <person name="Solano R."/>
            <person name="Spunde A."/>
            <person name="Suetsugu N."/>
            <person name="Sugano S."/>
            <person name="Sugiyama A."/>
            <person name="Sun R."/>
            <person name="Suzuki Y."/>
            <person name="Takenaka M."/>
            <person name="Takezawa D."/>
            <person name="Tomogane H."/>
            <person name="Tsuzuki M."/>
            <person name="Ueda T."/>
            <person name="Umeda M."/>
            <person name="Ward J.M."/>
            <person name="Watanabe Y."/>
            <person name="Yazaki K."/>
            <person name="Yokoyama R."/>
            <person name="Yoshitake Y."/>
            <person name="Yotsui I."/>
            <person name="Zachgo S."/>
            <person name="Schmutz J."/>
        </authorList>
    </citation>
    <scope>NUCLEOTIDE SEQUENCE [LARGE SCALE GENOMIC DNA]</scope>
    <source>
        <strain evidence="2">Tak-1</strain>
    </source>
</reference>
<organism evidence="1 2">
    <name type="scientific">Marchantia polymorpha</name>
    <name type="common">Common liverwort</name>
    <name type="synonym">Marchantia aquatica</name>
    <dbReference type="NCBI Taxonomy" id="3197"/>
    <lineage>
        <taxon>Eukaryota</taxon>
        <taxon>Viridiplantae</taxon>
        <taxon>Streptophyta</taxon>
        <taxon>Embryophyta</taxon>
        <taxon>Marchantiophyta</taxon>
        <taxon>Marchantiopsida</taxon>
        <taxon>Marchantiidae</taxon>
        <taxon>Marchantiales</taxon>
        <taxon>Marchantiaceae</taxon>
        <taxon>Marchantia</taxon>
    </lineage>
</organism>
<dbReference type="EMBL" id="KZ772705">
    <property type="protein sequence ID" value="PTQ41695.1"/>
    <property type="molecule type" value="Genomic_DNA"/>
</dbReference>